<reference evidence="2 3" key="1">
    <citation type="submission" date="2022-06" db="EMBL/GenBank/DDBJ databases">
        <title>Sequencing the genomes of 1000 actinobacteria strains.</title>
        <authorList>
            <person name="Klenk H.-P."/>
        </authorList>
    </citation>
    <scope>NUCLEOTIDE SEQUENCE [LARGE SCALE GENOMIC DNA]</scope>
    <source>
        <strain evidence="2 3">DSM 41656</strain>
    </source>
</reference>
<evidence type="ECO:0000313" key="2">
    <source>
        <dbReference type="EMBL" id="MCP2313128.1"/>
    </source>
</evidence>
<dbReference type="Proteomes" id="UP001206483">
    <property type="component" value="Unassembled WGS sequence"/>
</dbReference>
<organism evidence="2 3">
    <name type="scientific">Kitasatospora paracochleata</name>
    <dbReference type="NCBI Taxonomy" id="58354"/>
    <lineage>
        <taxon>Bacteria</taxon>
        <taxon>Bacillati</taxon>
        <taxon>Actinomycetota</taxon>
        <taxon>Actinomycetes</taxon>
        <taxon>Kitasatosporales</taxon>
        <taxon>Streptomycetaceae</taxon>
        <taxon>Kitasatospora</taxon>
    </lineage>
</organism>
<protein>
    <submittedName>
        <fullName evidence="2">Ser/Thr protein kinase RdoA (MazF antagonist)</fullName>
    </submittedName>
</protein>
<evidence type="ECO:0000313" key="3">
    <source>
        <dbReference type="Proteomes" id="UP001206483"/>
    </source>
</evidence>
<keyword evidence="3" id="KW-1185">Reference proteome</keyword>
<dbReference type="EMBL" id="JAMZDX010000006">
    <property type="protein sequence ID" value="MCP2313128.1"/>
    <property type="molecule type" value="Genomic_DNA"/>
</dbReference>
<dbReference type="InterPro" id="IPR002575">
    <property type="entry name" value="Aminoglycoside_PTrfase"/>
</dbReference>
<proteinExistence type="predicted"/>
<keyword evidence="2" id="KW-0808">Transferase</keyword>
<dbReference type="GO" id="GO:0016301">
    <property type="term" value="F:kinase activity"/>
    <property type="evidence" value="ECO:0007669"/>
    <property type="project" value="UniProtKB-KW"/>
</dbReference>
<gene>
    <name evidence="2" type="ORF">FHR36_006309</name>
</gene>
<sequence>MTYGQIIALAPARPDAAAPPVGTLSPPVAHAAVAGVLRSYRTAPIVAVAPVAEGLLNRGYRVATQTGDYFLKCYVDQATAGRAAIAAQHAATAALRTLGLPAVAPLAARDGRTVTAHGGRLFGLYPWVEGEHRHGAELEPQGCAALGALLGHVHGALAEVCAPVRQPSGVLSADPEETARIVSDLRDRARANRPYGEFDALAERRLTERLELLAAYGHRRPGRADAPPTGWTHGDFHGLNLLHRGDQVVAVLDWDKLGLHPTAEEAVRAATLLFNDRASGVLDLGRVRHYARAYRACGAADAEQVAAAVHRVWWERLNDLWMLQWRYQRRDLRADPLFPASAGQLTWWCEEYEQVLDAFTN</sequence>
<dbReference type="SUPFAM" id="SSF56112">
    <property type="entry name" value="Protein kinase-like (PK-like)"/>
    <property type="match status" value="1"/>
</dbReference>
<accession>A0ABT1J6V4</accession>
<dbReference type="InterPro" id="IPR011009">
    <property type="entry name" value="Kinase-like_dom_sf"/>
</dbReference>
<name>A0ABT1J6V4_9ACTN</name>
<dbReference type="Gene3D" id="3.90.1200.10">
    <property type="match status" value="1"/>
</dbReference>
<dbReference type="RefSeq" id="WP_253802713.1">
    <property type="nucleotide sequence ID" value="NZ_BAAAUB010000064.1"/>
</dbReference>
<keyword evidence="2" id="KW-0418">Kinase</keyword>
<feature type="domain" description="Aminoglycoside phosphotransferase" evidence="1">
    <location>
        <begin position="48"/>
        <end position="296"/>
    </location>
</feature>
<dbReference type="Pfam" id="PF01636">
    <property type="entry name" value="APH"/>
    <property type="match status" value="1"/>
</dbReference>
<comment type="caution">
    <text evidence="2">The sequence shown here is derived from an EMBL/GenBank/DDBJ whole genome shotgun (WGS) entry which is preliminary data.</text>
</comment>
<evidence type="ECO:0000259" key="1">
    <source>
        <dbReference type="Pfam" id="PF01636"/>
    </source>
</evidence>
<dbReference type="Gene3D" id="3.30.200.20">
    <property type="entry name" value="Phosphorylase Kinase, domain 1"/>
    <property type="match status" value="1"/>
</dbReference>